<gene>
    <name evidence="1" type="ORF">SDC9_155743</name>
</gene>
<dbReference type="EMBL" id="VSSQ01054513">
    <property type="protein sequence ID" value="MPN08461.1"/>
    <property type="molecule type" value="Genomic_DNA"/>
</dbReference>
<sequence>MFHGRVNGQEAKEWLEKTDILINIGNTIKNQMPSKIFEYFSSGKPILNFFKFDQCPTLQYTIKYPHCMNIPENFTLSQDFIASVRDFCVSNAGYRIPYNEVENIFSDFTVREVGSVFYKLLNNDYYL</sequence>
<dbReference type="Gene3D" id="3.40.50.2000">
    <property type="entry name" value="Glycogen Phosphorylase B"/>
    <property type="match status" value="1"/>
</dbReference>
<organism evidence="1">
    <name type="scientific">bioreactor metagenome</name>
    <dbReference type="NCBI Taxonomy" id="1076179"/>
    <lineage>
        <taxon>unclassified sequences</taxon>
        <taxon>metagenomes</taxon>
        <taxon>ecological metagenomes</taxon>
    </lineage>
</organism>
<name>A0A645F2H8_9ZZZZ</name>
<accession>A0A645F2H8</accession>
<protein>
    <submittedName>
        <fullName evidence="1">Uncharacterized protein</fullName>
    </submittedName>
</protein>
<proteinExistence type="predicted"/>
<reference evidence="1" key="1">
    <citation type="submission" date="2019-08" db="EMBL/GenBank/DDBJ databases">
        <authorList>
            <person name="Kucharzyk K."/>
            <person name="Murdoch R.W."/>
            <person name="Higgins S."/>
            <person name="Loffler F."/>
        </authorList>
    </citation>
    <scope>NUCLEOTIDE SEQUENCE</scope>
</reference>
<comment type="caution">
    <text evidence="1">The sequence shown here is derived from an EMBL/GenBank/DDBJ whole genome shotgun (WGS) entry which is preliminary data.</text>
</comment>
<dbReference type="AlphaFoldDB" id="A0A645F2H8"/>
<evidence type="ECO:0000313" key="1">
    <source>
        <dbReference type="EMBL" id="MPN08461.1"/>
    </source>
</evidence>